<comment type="caution">
    <text evidence="1">The sequence shown here is derived from an EMBL/GenBank/DDBJ whole genome shotgun (WGS) entry which is preliminary data.</text>
</comment>
<proteinExistence type="predicted"/>
<accession>A0ABX3ZMS6</accession>
<dbReference type="InterPro" id="IPR010461">
    <property type="entry name" value="ComK"/>
</dbReference>
<gene>
    <name evidence="1" type="ORF">CBM15_02470</name>
</gene>
<organism evidence="1 2">
    <name type="scientific">Solibacillus kalamii</name>
    <dbReference type="NCBI Taxonomy" id="1748298"/>
    <lineage>
        <taxon>Bacteria</taxon>
        <taxon>Bacillati</taxon>
        <taxon>Bacillota</taxon>
        <taxon>Bacilli</taxon>
        <taxon>Bacillales</taxon>
        <taxon>Caryophanaceae</taxon>
        <taxon>Solibacillus</taxon>
    </lineage>
</organism>
<dbReference type="Pfam" id="PF06338">
    <property type="entry name" value="ComK"/>
    <property type="match status" value="1"/>
</dbReference>
<protein>
    <submittedName>
        <fullName evidence="1">Competence transcription factor</fullName>
    </submittedName>
</protein>
<reference evidence="1 2" key="1">
    <citation type="journal article" date="2017" name="Int. J. Syst. Evol. Microbiol.">
        <title>Solibacillus kalamii sp. nov., isolated from a high-efficiency particulate arrestance filter system used in the International Space Station.</title>
        <authorList>
            <person name="Checinska Sielaff A."/>
            <person name="Kumar R.M."/>
            <person name="Pal D."/>
            <person name="Mayilraj S."/>
            <person name="Venkateswaran K."/>
        </authorList>
    </citation>
    <scope>NUCLEOTIDE SEQUENCE [LARGE SCALE GENOMIC DNA]</scope>
    <source>
        <strain evidence="1 2">ISSFR-015</strain>
    </source>
</reference>
<dbReference type="Proteomes" id="UP000196594">
    <property type="component" value="Unassembled WGS sequence"/>
</dbReference>
<keyword evidence="2" id="KW-1185">Reference proteome</keyword>
<evidence type="ECO:0000313" key="2">
    <source>
        <dbReference type="Proteomes" id="UP000196594"/>
    </source>
</evidence>
<evidence type="ECO:0000313" key="1">
    <source>
        <dbReference type="EMBL" id="OUZ40756.1"/>
    </source>
</evidence>
<dbReference type="RefSeq" id="WP_087615595.1">
    <property type="nucleotide sequence ID" value="NZ_JAFBEY010000002.1"/>
</dbReference>
<dbReference type="EMBL" id="NHNT01000001">
    <property type="protein sequence ID" value="OUZ40756.1"/>
    <property type="molecule type" value="Genomic_DNA"/>
</dbReference>
<sequence>MYRISLYDACVLKPEFDQFNNLYTLIITPNGHKRVPFTPMQLLDSELKEHGSSLKGAKEAAKAVLSSKSVNPIMIPRFPLIHIWFPTEAMRNVENCMYFSLHHVEKIVPYLENCTIVVLTNYERIEVPVSYSKLYKQWIKAKDYCSTALLKQFYRDPLYSKAETQIMLKCAEINEQYVIN</sequence>
<name>A0ABX3ZMS6_9BACL</name>